<dbReference type="VEuPathDB" id="FungiDB:PV09_04015"/>
<reference evidence="2 3" key="1">
    <citation type="submission" date="2015-01" db="EMBL/GenBank/DDBJ databases">
        <title>The Genome Sequence of Ochroconis gallopava CBS43764.</title>
        <authorList>
            <consortium name="The Broad Institute Genomics Platform"/>
            <person name="Cuomo C."/>
            <person name="de Hoog S."/>
            <person name="Gorbushina A."/>
            <person name="Stielow B."/>
            <person name="Teixiera M."/>
            <person name="Abouelleil A."/>
            <person name="Chapman S.B."/>
            <person name="Priest M."/>
            <person name="Young S.K."/>
            <person name="Wortman J."/>
            <person name="Nusbaum C."/>
            <person name="Birren B."/>
        </authorList>
    </citation>
    <scope>NUCLEOTIDE SEQUENCE [LARGE SCALE GENOMIC DNA]</scope>
    <source>
        <strain evidence="2 3">CBS 43764</strain>
    </source>
</reference>
<dbReference type="STRING" id="253628.A0A0D1YVV8"/>
<sequence>MFNYVVPLGNTSTDIAAIITAGDGASGVWGETGFSFAGAPHVSSHTVNIDSPSPAIFGTVTMKSRCHQRYQHQRHSFTFTGLGYHDKNWGDEPFIDAVQSWYWDHGRVGPYSIVWFDALETSGNEYVSGYVADDDQIVAVCSAGSVVVRPYGANSEYPPTVSSGVPEGFIIVIDLWDAGLFNITATTEAI</sequence>
<dbReference type="GeneID" id="27311988"/>
<evidence type="ECO:0000313" key="3">
    <source>
        <dbReference type="Proteomes" id="UP000053259"/>
    </source>
</evidence>
<gene>
    <name evidence="2" type="ORF">PV09_04015</name>
</gene>
<dbReference type="InParanoid" id="A0A0D1YVV8"/>
<dbReference type="SUPFAM" id="SSF159245">
    <property type="entry name" value="AttH-like"/>
    <property type="match status" value="1"/>
</dbReference>
<dbReference type="Pfam" id="PF25581">
    <property type="entry name" value="AsqO_C"/>
    <property type="match status" value="1"/>
</dbReference>
<dbReference type="OrthoDB" id="3914164at2759"/>
<dbReference type="Proteomes" id="UP000053259">
    <property type="component" value="Unassembled WGS sequence"/>
</dbReference>
<feature type="domain" description="AsqO/PenF-like C-terminal" evidence="1">
    <location>
        <begin position="96"/>
        <end position="189"/>
    </location>
</feature>
<protein>
    <recommendedName>
        <fullName evidence="1">AsqO/PenF-like C-terminal domain-containing protein</fullName>
    </recommendedName>
</protein>
<evidence type="ECO:0000259" key="1">
    <source>
        <dbReference type="Pfam" id="PF25581"/>
    </source>
</evidence>
<dbReference type="HOGENOM" id="CLU_1429022_0_0_1"/>
<dbReference type="EMBL" id="KN847539">
    <property type="protein sequence ID" value="KIW04832.1"/>
    <property type="molecule type" value="Genomic_DNA"/>
</dbReference>
<evidence type="ECO:0000313" key="2">
    <source>
        <dbReference type="EMBL" id="KIW04832.1"/>
    </source>
</evidence>
<dbReference type="RefSeq" id="XP_016214701.1">
    <property type="nucleotide sequence ID" value="XM_016357297.1"/>
</dbReference>
<dbReference type="InterPro" id="IPR057722">
    <property type="entry name" value="AsqO/PenF-like_C"/>
</dbReference>
<organism evidence="2 3">
    <name type="scientific">Verruconis gallopava</name>
    <dbReference type="NCBI Taxonomy" id="253628"/>
    <lineage>
        <taxon>Eukaryota</taxon>
        <taxon>Fungi</taxon>
        <taxon>Dikarya</taxon>
        <taxon>Ascomycota</taxon>
        <taxon>Pezizomycotina</taxon>
        <taxon>Dothideomycetes</taxon>
        <taxon>Pleosporomycetidae</taxon>
        <taxon>Venturiales</taxon>
        <taxon>Sympoventuriaceae</taxon>
        <taxon>Verruconis</taxon>
    </lineage>
</organism>
<name>A0A0D1YVV8_9PEZI</name>
<dbReference type="AlphaFoldDB" id="A0A0D1YVV8"/>
<keyword evidence="3" id="KW-1185">Reference proteome</keyword>
<proteinExistence type="predicted"/>
<accession>A0A0D1YVV8</accession>